<name>A0A1M5FQJ3_9FLAO</name>
<evidence type="ECO:0000259" key="1">
    <source>
        <dbReference type="Pfam" id="PF07715"/>
    </source>
</evidence>
<dbReference type="Pfam" id="PF07715">
    <property type="entry name" value="Plug"/>
    <property type="match status" value="1"/>
</dbReference>
<gene>
    <name evidence="2" type="ORF">SAMN03080594_109177</name>
</gene>
<proteinExistence type="predicted"/>
<reference evidence="3" key="1">
    <citation type="submission" date="2016-11" db="EMBL/GenBank/DDBJ databases">
        <authorList>
            <person name="Varghese N."/>
            <person name="Submissions S."/>
        </authorList>
    </citation>
    <scope>NUCLEOTIDE SEQUENCE [LARGE SCALE GENOMIC DNA]</scope>
    <source>
        <strain evidence="3">DSM 17539</strain>
    </source>
</reference>
<dbReference type="InterPro" id="IPR008969">
    <property type="entry name" value="CarboxyPept-like_regulatory"/>
</dbReference>
<dbReference type="OrthoDB" id="1108759at2"/>
<feature type="domain" description="TonB-dependent receptor plug" evidence="1">
    <location>
        <begin position="139"/>
        <end position="234"/>
    </location>
</feature>
<protein>
    <submittedName>
        <fullName evidence="2">Outer membrane receptor proteins, mostly Fe transport</fullName>
    </submittedName>
</protein>
<evidence type="ECO:0000313" key="2">
    <source>
        <dbReference type="EMBL" id="SHF93778.1"/>
    </source>
</evidence>
<dbReference type="Gene3D" id="2.170.130.10">
    <property type="entry name" value="TonB-dependent receptor, plug domain"/>
    <property type="match status" value="1"/>
</dbReference>
<keyword evidence="2" id="KW-0675">Receptor</keyword>
<dbReference type="AlphaFoldDB" id="A0A1M5FQJ3"/>
<dbReference type="EMBL" id="FQUX01000009">
    <property type="protein sequence ID" value="SHF93778.1"/>
    <property type="molecule type" value="Genomic_DNA"/>
</dbReference>
<keyword evidence="3" id="KW-1185">Reference proteome</keyword>
<sequence>MLVIAVLSPVHFTENETLRLSKLYFLVVLTFSATLLEAQTATITGVVFDENEMPLPNVNIESENQGTFSDINGFYILEIIADQETTITFSHLGNKKLVLKDLILNTNENYEFNPVLKNEAILIAEVVVTPVGSRHAEGITTISPDMVRNIPGTNAGVENILKLLPGISSNNELSTQYMVRGGNFDENLVYVNDIEIYRPFLIRSGQQEGLSFVNSDMVGNLQFSAGGFQAKYGDKLSSVLDITYKTPVSFGLKINATRLGTSTTLESVSKNKKLSSLTSIRSRDNSLLVNSQNTSGNYDPSFFDIQQYTTYIFSNKFRISYLGNIAINNYRNQPFTRQTNFGTLNDIKTLTVYYSGSEKNQYRTNLNALKAEYQVNDKTTLKLISSLYFNREQEYSDVISQYRLSELNAGLDNDLFGEPTPINGLATQYNRARNDLDAKIFNLEHKGIHSNDGKAISWGLKYEHTNIRDQIRESEFLDSLGYMVRPPNSGYNRNEPEIPFEAPLLPYEGIIARNTVSSHKVSGFAQYSQRTLWKQHSIYYNIGARVSHWVVKGNDLKNSAHTIFSPRAQFSIKPNWKKDMLFRLSGGVYQQPPLYRELRDNNGIVHPEVEAQKSYHIVFGNQYSFKMWQRPFTLIGEAYWKKMTHVNPYTLEDVRIRYTALNNAKAYAYGAELRLNGAFVPGTESWFSLGYLKTEENINERGYISRPTDQRLQVGILFQDYMPEVPDLKMYLNLVYNTGLPGGSPSYTDPYLYQNRLRDYKRADLGISYIFVGANKSNDKNAFLRIFKDLSGGFEIFNLFNNQNSITNTWVRDLVNEQQFAVPNFMTGRILNIKIEMRF</sequence>
<evidence type="ECO:0000313" key="3">
    <source>
        <dbReference type="Proteomes" id="UP000184406"/>
    </source>
</evidence>
<dbReference type="Proteomes" id="UP000184406">
    <property type="component" value="Unassembled WGS sequence"/>
</dbReference>
<accession>A0A1M5FQJ3</accession>
<dbReference type="SUPFAM" id="SSF49464">
    <property type="entry name" value="Carboxypeptidase regulatory domain-like"/>
    <property type="match status" value="1"/>
</dbReference>
<organism evidence="2 3">
    <name type="scientific">Arenibacter palladensis</name>
    <dbReference type="NCBI Taxonomy" id="237373"/>
    <lineage>
        <taxon>Bacteria</taxon>
        <taxon>Pseudomonadati</taxon>
        <taxon>Bacteroidota</taxon>
        <taxon>Flavobacteriia</taxon>
        <taxon>Flavobacteriales</taxon>
        <taxon>Flavobacteriaceae</taxon>
        <taxon>Arenibacter</taxon>
    </lineage>
</organism>
<dbReference type="Pfam" id="PF13715">
    <property type="entry name" value="CarbopepD_reg_2"/>
    <property type="match status" value="1"/>
</dbReference>
<dbReference type="InterPro" id="IPR012910">
    <property type="entry name" value="Plug_dom"/>
</dbReference>
<dbReference type="InterPro" id="IPR037066">
    <property type="entry name" value="Plug_dom_sf"/>
</dbReference>
<dbReference type="RefSeq" id="WP_084532699.1">
    <property type="nucleotide sequence ID" value="NZ_FQUX01000009.1"/>
</dbReference>
<dbReference type="SUPFAM" id="SSF56935">
    <property type="entry name" value="Porins"/>
    <property type="match status" value="1"/>
</dbReference>